<feature type="region of interest" description="Disordered" evidence="1">
    <location>
        <begin position="15"/>
        <end position="65"/>
    </location>
</feature>
<accession>A0A653BSM8</accession>
<feature type="compositionally biased region" description="Acidic residues" evidence="1">
    <location>
        <begin position="18"/>
        <end position="39"/>
    </location>
</feature>
<gene>
    <name evidence="2" type="ORF">CALMAC_LOCUS3265</name>
</gene>
<feature type="compositionally biased region" description="Acidic residues" evidence="1">
    <location>
        <begin position="50"/>
        <end position="62"/>
    </location>
</feature>
<evidence type="ECO:0000256" key="1">
    <source>
        <dbReference type="SAM" id="MobiDB-lite"/>
    </source>
</evidence>
<keyword evidence="3" id="KW-1185">Reference proteome</keyword>
<evidence type="ECO:0000313" key="3">
    <source>
        <dbReference type="Proteomes" id="UP000410492"/>
    </source>
</evidence>
<dbReference type="EMBL" id="CAACVG010004380">
    <property type="protein sequence ID" value="VEN38336.1"/>
    <property type="molecule type" value="Genomic_DNA"/>
</dbReference>
<dbReference type="OrthoDB" id="6779804at2759"/>
<evidence type="ECO:0000313" key="2">
    <source>
        <dbReference type="EMBL" id="VEN38336.1"/>
    </source>
</evidence>
<organism evidence="2 3">
    <name type="scientific">Callosobruchus maculatus</name>
    <name type="common">Southern cowpea weevil</name>
    <name type="synonym">Pulse bruchid</name>
    <dbReference type="NCBI Taxonomy" id="64391"/>
    <lineage>
        <taxon>Eukaryota</taxon>
        <taxon>Metazoa</taxon>
        <taxon>Ecdysozoa</taxon>
        <taxon>Arthropoda</taxon>
        <taxon>Hexapoda</taxon>
        <taxon>Insecta</taxon>
        <taxon>Pterygota</taxon>
        <taxon>Neoptera</taxon>
        <taxon>Endopterygota</taxon>
        <taxon>Coleoptera</taxon>
        <taxon>Polyphaga</taxon>
        <taxon>Cucujiformia</taxon>
        <taxon>Chrysomeloidea</taxon>
        <taxon>Chrysomelidae</taxon>
        <taxon>Bruchinae</taxon>
        <taxon>Bruchini</taxon>
        <taxon>Callosobruchus</taxon>
    </lineage>
</organism>
<feature type="compositionally biased region" description="Basic and acidic residues" evidence="1">
    <location>
        <begin position="40"/>
        <end position="49"/>
    </location>
</feature>
<name>A0A653BSM8_CALMS</name>
<proteinExistence type="predicted"/>
<reference evidence="2 3" key="1">
    <citation type="submission" date="2019-01" db="EMBL/GenBank/DDBJ databases">
        <authorList>
            <person name="Sayadi A."/>
        </authorList>
    </citation>
    <scope>NUCLEOTIDE SEQUENCE [LARGE SCALE GENOMIC DNA]</scope>
</reference>
<protein>
    <submittedName>
        <fullName evidence="2">Uncharacterized protein</fullName>
    </submittedName>
</protein>
<dbReference type="Proteomes" id="UP000410492">
    <property type="component" value="Unassembled WGS sequence"/>
</dbReference>
<sequence>MASRDPSKWMQWYIELQSSEEEQGEEVLGEADPDEDDGDFTTRSHHDSESEQEAEEPEDGDNSEWFSGSGILCYLGKDGSTKWKKYCPPVIRTKIHNIFSKKPGPINNPTQSKTILDCFQI</sequence>
<dbReference type="AlphaFoldDB" id="A0A653BSM8"/>